<evidence type="ECO:0000256" key="1">
    <source>
        <dbReference type="SAM" id="Phobius"/>
    </source>
</evidence>
<dbReference type="PATRIC" id="fig|45658.7.peg.3454"/>
<reference evidence="2 3" key="1">
    <citation type="submission" date="2016-07" db="EMBL/GenBank/DDBJ databases">
        <title>Genome sequencing of Vibrio scophthalmi strain VS-05, an isolated from Paralichthys olivaceus.</title>
        <authorList>
            <person name="Han H.-J."/>
        </authorList>
    </citation>
    <scope>NUCLEOTIDE SEQUENCE [LARGE SCALE GENOMIC DNA]</scope>
    <source>
        <strain evidence="2 3">VS-05</strain>
    </source>
</reference>
<feature type="transmembrane region" description="Helical" evidence="1">
    <location>
        <begin position="127"/>
        <end position="148"/>
    </location>
</feature>
<feature type="transmembrane region" description="Helical" evidence="1">
    <location>
        <begin position="103"/>
        <end position="120"/>
    </location>
</feature>
<evidence type="ECO:0000313" key="2">
    <source>
        <dbReference type="EMBL" id="ANU38533.1"/>
    </source>
</evidence>
<dbReference type="InterPro" id="IPR058534">
    <property type="entry name" value="YjdF"/>
</dbReference>
<evidence type="ECO:0000313" key="3">
    <source>
        <dbReference type="Proteomes" id="UP000092528"/>
    </source>
</evidence>
<dbReference type="GeneID" id="96874927"/>
<protein>
    <submittedName>
        <fullName evidence="2">Inner membrane protein YjdF</fullName>
    </submittedName>
</protein>
<feature type="transmembrane region" description="Helical" evidence="1">
    <location>
        <begin position="32"/>
        <end position="51"/>
    </location>
</feature>
<accession>A0A1C7FGG1</accession>
<dbReference type="Pfam" id="PF09997">
    <property type="entry name" value="DUF2238"/>
    <property type="match status" value="1"/>
</dbReference>
<dbReference type="EMBL" id="CP016415">
    <property type="protein sequence ID" value="ANU38533.1"/>
    <property type="molecule type" value="Genomic_DNA"/>
</dbReference>
<name>A0A1C7FGG1_9VIBR</name>
<sequence>MSQHHSLITLKALTVLYIAVFIFAGIEPVSRAVWIAEIIPVLAVLGIIWWVSRHYVFSNTAYILMFVWICLHTIGSKYTFAEVPFDWFNQLIGSDERNQFDRVAHYSIGFYAYPIAEYLIRRNVIKPVFACLFGLFSVMSLAAGYEIIEWWYAELAGGEEGIAFLGSQGDIWDAQKDMLMDTLGAISALTLLVFQRRVFSSNHAK</sequence>
<keyword evidence="1" id="KW-0472">Membrane</keyword>
<feature type="transmembrane region" description="Helical" evidence="1">
    <location>
        <begin position="63"/>
        <end position="81"/>
    </location>
</feature>
<dbReference type="STRING" id="45658.VSVS12_03771"/>
<dbReference type="PIRSF" id="PIRSF020606">
    <property type="entry name" value="UCP020606"/>
    <property type="match status" value="1"/>
</dbReference>
<keyword evidence="3" id="KW-1185">Reference proteome</keyword>
<keyword evidence="1" id="KW-1133">Transmembrane helix</keyword>
<dbReference type="RefSeq" id="WP_065546328.1">
    <property type="nucleotide sequence ID" value="NZ_CP016415.1"/>
</dbReference>
<dbReference type="AlphaFoldDB" id="A0A1C7FGG1"/>
<proteinExistence type="predicted"/>
<organism evidence="2 3">
    <name type="scientific">Vibrio scophthalmi</name>
    <dbReference type="NCBI Taxonomy" id="45658"/>
    <lineage>
        <taxon>Bacteria</taxon>
        <taxon>Pseudomonadati</taxon>
        <taxon>Pseudomonadota</taxon>
        <taxon>Gammaproteobacteria</taxon>
        <taxon>Vibrionales</taxon>
        <taxon>Vibrionaceae</taxon>
        <taxon>Vibrio</taxon>
    </lineage>
</organism>
<dbReference type="Proteomes" id="UP000092528">
    <property type="component" value="Chromosome 2"/>
</dbReference>
<keyword evidence="1" id="KW-0812">Transmembrane</keyword>
<feature type="transmembrane region" description="Helical" evidence="1">
    <location>
        <begin position="178"/>
        <end position="195"/>
    </location>
</feature>
<dbReference type="InterPro" id="IPR014509">
    <property type="entry name" value="YjdF-like"/>
</dbReference>
<gene>
    <name evidence="2" type="ORF">VSVS05_03495</name>
</gene>
<feature type="transmembrane region" description="Helical" evidence="1">
    <location>
        <begin position="7"/>
        <end position="26"/>
    </location>
</feature>